<dbReference type="PANTHER" id="PTHR43284">
    <property type="entry name" value="ASPARAGINE SYNTHETASE (GLUTAMINE-HYDROLYZING)"/>
    <property type="match status" value="1"/>
</dbReference>
<dbReference type="PANTHER" id="PTHR43284:SF1">
    <property type="entry name" value="ASPARAGINE SYNTHETASE"/>
    <property type="match status" value="1"/>
</dbReference>
<dbReference type="EMBL" id="CR555306">
    <property type="protein sequence ID" value="CAI08567.1"/>
    <property type="molecule type" value="Genomic_DNA"/>
</dbReference>
<dbReference type="AlphaFoldDB" id="Q5P297"/>
<dbReference type="GO" id="GO:0004066">
    <property type="term" value="F:asparagine synthase (glutamine-hydrolyzing) activity"/>
    <property type="evidence" value="ECO:0007669"/>
    <property type="project" value="UniProtKB-EC"/>
</dbReference>
<organism evidence="4 5">
    <name type="scientific">Aromatoleum aromaticum (strain DSM 19018 / LMG 30748 / EbN1)</name>
    <name type="common">Azoarcus sp. (strain EbN1)</name>
    <dbReference type="NCBI Taxonomy" id="76114"/>
    <lineage>
        <taxon>Bacteria</taxon>
        <taxon>Pseudomonadati</taxon>
        <taxon>Pseudomonadota</taxon>
        <taxon>Betaproteobacteria</taxon>
        <taxon>Rhodocyclales</taxon>
        <taxon>Rhodocyclaceae</taxon>
        <taxon>Aromatoleum</taxon>
    </lineage>
</organism>
<dbReference type="InterPro" id="IPR029055">
    <property type="entry name" value="Ntn_hydrolases_N"/>
</dbReference>
<comment type="catalytic activity">
    <reaction evidence="3">
        <text>L-aspartate + L-glutamine + ATP + H2O = L-asparagine + L-glutamate + AMP + diphosphate + H(+)</text>
        <dbReference type="Rhea" id="RHEA:12228"/>
        <dbReference type="ChEBI" id="CHEBI:15377"/>
        <dbReference type="ChEBI" id="CHEBI:15378"/>
        <dbReference type="ChEBI" id="CHEBI:29985"/>
        <dbReference type="ChEBI" id="CHEBI:29991"/>
        <dbReference type="ChEBI" id="CHEBI:30616"/>
        <dbReference type="ChEBI" id="CHEBI:33019"/>
        <dbReference type="ChEBI" id="CHEBI:58048"/>
        <dbReference type="ChEBI" id="CHEBI:58359"/>
        <dbReference type="ChEBI" id="CHEBI:456215"/>
        <dbReference type="EC" id="6.3.5.4"/>
    </reaction>
</comment>
<dbReference type="InterPro" id="IPR051786">
    <property type="entry name" value="ASN_synthetase/amidase"/>
</dbReference>
<gene>
    <name evidence="4" type="ORF">ebA4312</name>
</gene>
<protein>
    <recommendedName>
        <fullName evidence="2">asparagine synthase (glutamine-hydrolyzing)</fullName>
        <ecNumber evidence="2">6.3.5.4</ecNumber>
    </recommendedName>
</protein>
<evidence type="ECO:0000256" key="1">
    <source>
        <dbReference type="ARBA" id="ARBA00005187"/>
    </source>
</evidence>
<accession>Q5P297</accession>
<evidence type="ECO:0000256" key="2">
    <source>
        <dbReference type="ARBA" id="ARBA00012737"/>
    </source>
</evidence>
<dbReference type="HOGENOM" id="CLU_525587_0_0_4"/>
<evidence type="ECO:0000313" key="4">
    <source>
        <dbReference type="EMBL" id="CAI08567.1"/>
    </source>
</evidence>
<dbReference type="SUPFAM" id="SSF56235">
    <property type="entry name" value="N-terminal nucleophile aminohydrolases (Ntn hydrolases)"/>
    <property type="match status" value="1"/>
</dbReference>
<dbReference type="eggNOG" id="COG0367">
    <property type="taxonomic scope" value="Bacteria"/>
</dbReference>
<keyword evidence="5" id="KW-1185">Reference proteome</keyword>
<comment type="pathway">
    <text evidence="1">Amino-acid biosynthesis; L-asparagine biosynthesis; L-asparagine from L-aspartate (L-Gln route): step 1/1.</text>
</comment>
<evidence type="ECO:0000313" key="5">
    <source>
        <dbReference type="Proteomes" id="UP000006552"/>
    </source>
</evidence>
<dbReference type="EC" id="6.3.5.4" evidence="2"/>
<evidence type="ECO:0000256" key="3">
    <source>
        <dbReference type="ARBA" id="ARBA00048741"/>
    </source>
</evidence>
<dbReference type="Proteomes" id="UP000006552">
    <property type="component" value="Chromosome"/>
</dbReference>
<dbReference type="OrthoDB" id="4897717at2"/>
<sequence length="471" mass="52720">MAIVEASERRFCGALSHRLQADATTAGPSLTCGWRCTDGTLEAVSDRLGFIPLFYWSEGEKLLLSDSIRELARRLPRVRFDDRAVAAYLRLGYYIGDTTLLDGVRVLPPDSTLIWDGTLAMREKTQHPPAVFAGNRDEAVDEYIRLFSSAISTRLTPQIGRLTLSGGRDSRHILLELHRQGALPHDVVTLRRRNSTDDIAAADLAERLGLRCIVAEGVLDAFEVEAVKNRMNFYMADENGWYVHLLDHLDGPVFDGLAGDVLSNGLYFVGEVADLIDTGAFDDAARLFVRKHGGYLSYLSDEGRQRFSDELAEDLISQEFARHRGMANPVQSFVFWNRTRREIALLPIGMARSRVDTLLPYTDPDLLAFFLSLPHTVFGRQGFHDEVIGKAYPSFADVAFAEKRKPSYRFSERIVYSVRASKKLVGRFASWPRILSYAGAVVAGGSLKPLENPFSRLYPLLQARDELGIEL</sequence>
<dbReference type="Gene3D" id="3.40.50.620">
    <property type="entry name" value="HUPs"/>
    <property type="match status" value="1"/>
</dbReference>
<dbReference type="KEGG" id="eba:ebA4312"/>
<dbReference type="RefSeq" id="WP_011238253.1">
    <property type="nucleotide sequence ID" value="NC_006513.1"/>
</dbReference>
<dbReference type="InterPro" id="IPR014729">
    <property type="entry name" value="Rossmann-like_a/b/a_fold"/>
</dbReference>
<reference evidence="4 5" key="1">
    <citation type="journal article" date="2005" name="Arch. Microbiol.">
        <title>The genome sequence of an anaerobic aromatic-degrading denitrifying bacterium, strain EbN1.</title>
        <authorList>
            <person name="Rabus R."/>
            <person name="Kube M."/>
            <person name="Heider J."/>
            <person name="Beck A."/>
            <person name="Heitmann K."/>
            <person name="Widdel F."/>
            <person name="Reinhardt R."/>
        </authorList>
    </citation>
    <scope>NUCLEOTIDE SEQUENCE [LARGE SCALE GENOMIC DNA]</scope>
    <source>
        <strain evidence="4 5">EbN1</strain>
    </source>
</reference>
<proteinExistence type="predicted"/>
<name>Q5P297_AROAE</name>
<dbReference type="SUPFAM" id="SSF52402">
    <property type="entry name" value="Adenine nucleotide alpha hydrolases-like"/>
    <property type="match status" value="1"/>
</dbReference>
<dbReference type="STRING" id="76114.ebA4312"/>